<evidence type="ECO:0000313" key="1">
    <source>
        <dbReference type="EMBL" id="SLN77640.1"/>
    </source>
</evidence>
<dbReference type="InParanoid" id="A0A1Y5U3M2"/>
<name>A0A1Y5U3M2_9PROT</name>
<sequence>MEAMITHVQAVVDAAPAWLAAITATVTAATAITALTPSKSDDALLNMLLRILNLLAGNVGRNRNADDD</sequence>
<dbReference type="RefSeq" id="WP_085885822.1">
    <property type="nucleotide sequence ID" value="NZ_FWFR01000008.1"/>
</dbReference>
<keyword evidence="2" id="KW-1185">Reference proteome</keyword>
<dbReference type="AlphaFoldDB" id="A0A1Y5U3M2"/>
<reference evidence="1 2" key="1">
    <citation type="submission" date="2017-03" db="EMBL/GenBank/DDBJ databases">
        <authorList>
            <person name="Afonso C.L."/>
            <person name="Miller P.J."/>
            <person name="Scott M.A."/>
            <person name="Spackman E."/>
            <person name="Goraichik I."/>
            <person name="Dimitrov K.M."/>
            <person name="Suarez D.L."/>
            <person name="Swayne D.E."/>
        </authorList>
    </citation>
    <scope>NUCLEOTIDE SEQUENCE [LARGE SCALE GENOMIC DNA]</scope>
    <source>
        <strain evidence="1 2">CECT 7691</strain>
    </source>
</reference>
<evidence type="ECO:0000313" key="2">
    <source>
        <dbReference type="Proteomes" id="UP000193200"/>
    </source>
</evidence>
<proteinExistence type="predicted"/>
<organism evidence="1 2">
    <name type="scientific">Oceanibacterium hippocampi</name>
    <dbReference type="NCBI Taxonomy" id="745714"/>
    <lineage>
        <taxon>Bacteria</taxon>
        <taxon>Pseudomonadati</taxon>
        <taxon>Pseudomonadota</taxon>
        <taxon>Alphaproteobacteria</taxon>
        <taxon>Sneathiellales</taxon>
        <taxon>Sneathiellaceae</taxon>
        <taxon>Oceanibacterium</taxon>
    </lineage>
</organism>
<dbReference type="EMBL" id="FWFR01000008">
    <property type="protein sequence ID" value="SLN77640.1"/>
    <property type="molecule type" value="Genomic_DNA"/>
</dbReference>
<accession>A0A1Y5U3M2</accession>
<protein>
    <submittedName>
        <fullName evidence="1">Uncharacterized protein</fullName>
    </submittedName>
</protein>
<dbReference type="Proteomes" id="UP000193200">
    <property type="component" value="Unassembled WGS sequence"/>
</dbReference>
<gene>
    <name evidence="1" type="ORF">OCH7691_04492</name>
</gene>